<keyword evidence="1" id="KW-0812">Transmembrane</keyword>
<dbReference type="AlphaFoldDB" id="A0A929WV98"/>
<evidence type="ECO:0000313" key="2">
    <source>
        <dbReference type="EMBL" id="MBF0967645.1"/>
    </source>
</evidence>
<organism evidence="2 3">
    <name type="scientific">Actinomyces bouchesdurhonensis</name>
    <dbReference type="NCBI Taxonomy" id="1852361"/>
    <lineage>
        <taxon>Bacteria</taxon>
        <taxon>Bacillati</taxon>
        <taxon>Actinomycetota</taxon>
        <taxon>Actinomycetes</taxon>
        <taxon>Actinomycetales</taxon>
        <taxon>Actinomycetaceae</taxon>
        <taxon>Actinomyces</taxon>
    </lineage>
</organism>
<name>A0A929WV98_9ACTO</name>
<feature type="non-terminal residue" evidence="2">
    <location>
        <position position="1"/>
    </location>
</feature>
<sequence>AHQNWVFTAPGTYTLTITMRVTPNGAALAGSGFGSGGDLTATGATGPSGRPMVSQVVGRTASGKDCDLSLATTGADTIPLTVVSLTWALTGAACVWVGAIGRRRNLRAQS</sequence>
<evidence type="ECO:0000313" key="3">
    <source>
        <dbReference type="Proteomes" id="UP000759246"/>
    </source>
</evidence>
<dbReference type="NCBIfam" id="TIGR03769">
    <property type="entry name" value="P_ac_wall_RPT"/>
    <property type="match status" value="1"/>
</dbReference>
<accession>A0A929WV98</accession>
<proteinExistence type="predicted"/>
<dbReference type="EMBL" id="JABZGF010000614">
    <property type="protein sequence ID" value="MBF0967645.1"/>
    <property type="molecule type" value="Genomic_DNA"/>
</dbReference>
<feature type="transmembrane region" description="Helical" evidence="1">
    <location>
        <begin position="78"/>
        <end position="100"/>
    </location>
</feature>
<evidence type="ECO:0000256" key="1">
    <source>
        <dbReference type="SAM" id="Phobius"/>
    </source>
</evidence>
<comment type="caution">
    <text evidence="2">The sequence shown here is derived from an EMBL/GenBank/DDBJ whole genome shotgun (WGS) entry which is preliminary data.</text>
</comment>
<keyword evidence="1" id="KW-0472">Membrane</keyword>
<dbReference type="Proteomes" id="UP000759246">
    <property type="component" value="Unassembled WGS sequence"/>
</dbReference>
<protein>
    <submittedName>
        <fullName evidence="2">Cobalt ABC transporter permease</fullName>
    </submittedName>
</protein>
<reference evidence="2" key="1">
    <citation type="submission" date="2020-04" db="EMBL/GenBank/DDBJ databases">
        <title>Deep metagenomics examines the oral microbiome during advanced dental caries in children, revealing novel taxa and co-occurrences with host molecules.</title>
        <authorList>
            <person name="Baker J.L."/>
            <person name="Morton J.T."/>
            <person name="Dinis M."/>
            <person name="Alvarez R."/>
            <person name="Tran N.C."/>
            <person name="Knight R."/>
            <person name="Edlund A."/>
        </authorList>
    </citation>
    <scope>NUCLEOTIDE SEQUENCE</scope>
    <source>
        <strain evidence="2">JCVI_30_bin.13</strain>
    </source>
</reference>
<dbReference type="InterPro" id="IPR022435">
    <property type="entry name" value="Surface-anchored_actinobac"/>
</dbReference>
<keyword evidence="1" id="KW-1133">Transmembrane helix</keyword>
<gene>
    <name evidence="2" type="ORF">HXK09_11055</name>
</gene>